<dbReference type="Proteomes" id="UP000003422">
    <property type="component" value="Unassembled WGS sequence"/>
</dbReference>
<proteinExistence type="inferred from homology"/>
<organism evidence="14 15">
    <name type="scientific">Peptoniphilus indolicus ATCC 29427</name>
    <dbReference type="NCBI Taxonomy" id="997350"/>
    <lineage>
        <taxon>Bacteria</taxon>
        <taxon>Bacillati</taxon>
        <taxon>Bacillota</taxon>
        <taxon>Tissierellia</taxon>
        <taxon>Tissierellales</taxon>
        <taxon>Peptoniphilaceae</taxon>
        <taxon>Peptoniphilus</taxon>
    </lineage>
</organism>
<evidence type="ECO:0000256" key="2">
    <source>
        <dbReference type="ARBA" id="ARBA00008276"/>
    </source>
</evidence>
<dbReference type="AlphaFoldDB" id="G4D382"/>
<dbReference type="GO" id="GO:0005524">
    <property type="term" value="F:ATP binding"/>
    <property type="evidence" value="ECO:0007669"/>
    <property type="project" value="UniProtKB-KW"/>
</dbReference>
<evidence type="ECO:0000256" key="7">
    <source>
        <dbReference type="ARBA" id="ARBA00022840"/>
    </source>
</evidence>
<dbReference type="PIRSF" id="PIRSF001563">
    <property type="entry name" value="Folylpolyglu_synth"/>
    <property type="match status" value="1"/>
</dbReference>
<evidence type="ECO:0000259" key="12">
    <source>
        <dbReference type="Pfam" id="PF02875"/>
    </source>
</evidence>
<dbReference type="Gene3D" id="3.40.1190.10">
    <property type="entry name" value="Mur-like, catalytic domain"/>
    <property type="match status" value="1"/>
</dbReference>
<evidence type="ECO:0000256" key="3">
    <source>
        <dbReference type="ARBA" id="ARBA00013025"/>
    </source>
</evidence>
<evidence type="ECO:0000256" key="11">
    <source>
        <dbReference type="PIRNR" id="PIRNR001563"/>
    </source>
</evidence>
<dbReference type="NCBIfam" id="TIGR01499">
    <property type="entry name" value="folC"/>
    <property type="match status" value="1"/>
</dbReference>
<protein>
    <recommendedName>
        <fullName evidence="3">tetrahydrofolate synthase</fullName>
        <ecNumber evidence="3">6.3.2.17</ecNumber>
    </recommendedName>
    <alternativeName>
        <fullName evidence="9">Tetrahydrofolylpolyglutamate synthase</fullName>
    </alternativeName>
</protein>
<dbReference type="SUPFAM" id="SSF53244">
    <property type="entry name" value="MurD-like peptide ligases, peptide-binding domain"/>
    <property type="match status" value="1"/>
</dbReference>
<dbReference type="GO" id="GO:0008841">
    <property type="term" value="F:dihydrofolate synthase activity"/>
    <property type="evidence" value="ECO:0007669"/>
    <property type="project" value="TreeGrafter"/>
</dbReference>
<dbReference type="PATRIC" id="fig|997350.3.peg.844"/>
<reference evidence="14 15" key="1">
    <citation type="submission" date="2011-06" db="EMBL/GenBank/DDBJ databases">
        <authorList>
            <person name="Muzny D."/>
            <person name="Qin X."/>
            <person name="Deng J."/>
            <person name="Jiang H."/>
            <person name="Liu Y."/>
            <person name="Qu J."/>
            <person name="Song X.-Z."/>
            <person name="Zhang L."/>
            <person name="Thornton R."/>
            <person name="Coyle M."/>
            <person name="Francisco L."/>
            <person name="Jackson L."/>
            <person name="Javaid M."/>
            <person name="Korchina V."/>
            <person name="Kovar C."/>
            <person name="Mata R."/>
            <person name="Mathew T."/>
            <person name="Ngo R."/>
            <person name="Nguyen L."/>
            <person name="Nguyen N."/>
            <person name="Okwuonu G."/>
            <person name="Ongeri F."/>
            <person name="Pham C."/>
            <person name="Simmons D."/>
            <person name="Wilczek-Boney K."/>
            <person name="Hale W."/>
            <person name="Jakkamsetti A."/>
            <person name="Pham P."/>
            <person name="Ruth R."/>
            <person name="San Lucas F."/>
            <person name="Warren J."/>
            <person name="Zhang J."/>
            <person name="Zhao Z."/>
            <person name="Zhou C."/>
            <person name="Zhu D."/>
            <person name="Lee S."/>
            <person name="Bess C."/>
            <person name="Blankenburg K."/>
            <person name="Forbes L."/>
            <person name="Fu Q."/>
            <person name="Gubbala S."/>
            <person name="Hirani K."/>
            <person name="Jayaseelan J.C."/>
            <person name="Lara F."/>
            <person name="Munidasa M."/>
            <person name="Palculict T."/>
            <person name="Patil S."/>
            <person name="Pu L.-L."/>
            <person name="Saada N."/>
            <person name="Tang L."/>
            <person name="Weissenberger G."/>
            <person name="Zhu Y."/>
            <person name="Hemphill L."/>
            <person name="Shang Y."/>
            <person name="Youmans B."/>
            <person name="Ayvaz T."/>
            <person name="Ross M."/>
            <person name="Santibanez J."/>
            <person name="Aqrawi P."/>
            <person name="Gross S."/>
            <person name="Joshi V."/>
            <person name="Fowler G."/>
            <person name="Nazareth L."/>
            <person name="Reid J."/>
            <person name="Worley K."/>
            <person name="Petrosino J."/>
            <person name="Highlander S."/>
            <person name="Gibbs R."/>
        </authorList>
    </citation>
    <scope>NUCLEOTIDE SEQUENCE [LARGE SCALE GENOMIC DNA]</scope>
    <source>
        <strain evidence="14 15">ATCC 29427</strain>
    </source>
</reference>
<dbReference type="InterPro" id="IPR001645">
    <property type="entry name" value="Folylpolyglutamate_synth"/>
</dbReference>
<keyword evidence="7 11" id="KW-0067">ATP-binding</keyword>
<evidence type="ECO:0000259" key="13">
    <source>
        <dbReference type="Pfam" id="PF08245"/>
    </source>
</evidence>
<dbReference type="eggNOG" id="COG0285">
    <property type="taxonomic scope" value="Bacteria"/>
</dbReference>
<dbReference type="GO" id="GO:0046872">
    <property type="term" value="F:metal ion binding"/>
    <property type="evidence" value="ECO:0007669"/>
    <property type="project" value="UniProtKB-KW"/>
</dbReference>
<keyword evidence="6 11" id="KW-0547">Nucleotide-binding</keyword>
<dbReference type="Pfam" id="PF08245">
    <property type="entry name" value="Mur_ligase_M"/>
    <property type="match status" value="1"/>
</dbReference>
<dbReference type="Gene3D" id="3.90.190.20">
    <property type="entry name" value="Mur ligase, C-terminal domain"/>
    <property type="match status" value="1"/>
</dbReference>
<dbReference type="InterPro" id="IPR036615">
    <property type="entry name" value="Mur_ligase_C_dom_sf"/>
</dbReference>
<comment type="catalytic activity">
    <reaction evidence="10">
        <text>(6S)-5,6,7,8-tetrahydrofolyl-(gamma-L-Glu)(n) + L-glutamate + ATP = (6S)-5,6,7,8-tetrahydrofolyl-(gamma-L-Glu)(n+1) + ADP + phosphate + H(+)</text>
        <dbReference type="Rhea" id="RHEA:10580"/>
        <dbReference type="Rhea" id="RHEA-COMP:14738"/>
        <dbReference type="Rhea" id="RHEA-COMP:14740"/>
        <dbReference type="ChEBI" id="CHEBI:15378"/>
        <dbReference type="ChEBI" id="CHEBI:29985"/>
        <dbReference type="ChEBI" id="CHEBI:30616"/>
        <dbReference type="ChEBI" id="CHEBI:43474"/>
        <dbReference type="ChEBI" id="CHEBI:141005"/>
        <dbReference type="ChEBI" id="CHEBI:456216"/>
        <dbReference type="EC" id="6.3.2.17"/>
    </reaction>
</comment>
<dbReference type="GO" id="GO:0004326">
    <property type="term" value="F:tetrahydrofolylpolyglutamate synthase activity"/>
    <property type="evidence" value="ECO:0007669"/>
    <property type="project" value="UniProtKB-EC"/>
</dbReference>
<dbReference type="PROSITE" id="PS01012">
    <property type="entry name" value="FOLYLPOLYGLU_SYNT_2"/>
    <property type="match status" value="1"/>
</dbReference>
<dbReference type="STRING" id="997350.HMPREF9129_0874"/>
<evidence type="ECO:0000256" key="8">
    <source>
        <dbReference type="ARBA" id="ARBA00022842"/>
    </source>
</evidence>
<evidence type="ECO:0000256" key="9">
    <source>
        <dbReference type="ARBA" id="ARBA00030592"/>
    </source>
</evidence>
<evidence type="ECO:0000256" key="1">
    <source>
        <dbReference type="ARBA" id="ARBA00001946"/>
    </source>
</evidence>
<dbReference type="HOGENOM" id="CLU_015869_1_1_9"/>
<evidence type="ECO:0000256" key="5">
    <source>
        <dbReference type="ARBA" id="ARBA00022723"/>
    </source>
</evidence>
<dbReference type="SUPFAM" id="SSF53623">
    <property type="entry name" value="MurD-like peptide ligases, catalytic domain"/>
    <property type="match status" value="1"/>
</dbReference>
<feature type="domain" description="Mur ligase C-terminal" evidence="12">
    <location>
        <begin position="307"/>
        <end position="425"/>
    </location>
</feature>
<accession>G4D382</accession>
<sequence>MLFITSEEKMNTENKQLKTFDDYVDWMYDRGSSGEKHTMENVGRLLAAFDNPQDKIKAIHVAGTNGKGSTCHYLESALSATSKCGLFISPYMETILESISINGVQISDKDFMKYIDELKPVVETLDAEGFHNTYFEVLTAIMYRYFYDQKVDVAVIEVGLGGRVDSTNIIKAPLASVIVTISMDHVNILGNTIEEIAENKGGIIKDNRPVFVYPQKPEVMSVLREIASEHNSEFFTFSPDEIKDIELSPENNQFSFRNFTNAKTKLVGVHQLYNVSLALMVLERFKDEFNLTDDIIKESIFNTENHGRLEVISENPKVLIDGSHNAEAIEALLESLKAFKYNRLIVGFSILKDKDYNYVISKLSSIADELIITNIDNPRAFELEDLKKEVLKKTENVTAIADRIEAYEYSKSRAKDGDLVLWCGSLYLIREFRLYEKNKK</sequence>
<dbReference type="EC" id="6.3.2.17" evidence="3"/>
<evidence type="ECO:0000256" key="4">
    <source>
        <dbReference type="ARBA" id="ARBA00022598"/>
    </source>
</evidence>
<dbReference type="InterPro" id="IPR018109">
    <property type="entry name" value="Folylpolyglutamate_synth_CS"/>
</dbReference>
<keyword evidence="4 11" id="KW-0436">Ligase</keyword>
<dbReference type="FunFam" id="3.40.1190.10:FF:000011">
    <property type="entry name" value="Folylpolyglutamate synthase/dihydrofolate synthase"/>
    <property type="match status" value="1"/>
</dbReference>
<keyword evidence="15" id="KW-1185">Reference proteome</keyword>
<dbReference type="PANTHER" id="PTHR11136">
    <property type="entry name" value="FOLYLPOLYGLUTAMATE SYNTHASE-RELATED"/>
    <property type="match status" value="1"/>
</dbReference>
<evidence type="ECO:0000313" key="15">
    <source>
        <dbReference type="Proteomes" id="UP000003422"/>
    </source>
</evidence>
<keyword evidence="8" id="KW-0460">Magnesium</keyword>
<comment type="caution">
    <text evidence="14">The sequence shown here is derived from an EMBL/GenBank/DDBJ whole genome shotgun (WGS) entry which is preliminary data.</text>
</comment>
<dbReference type="InterPro" id="IPR004101">
    <property type="entry name" value="Mur_ligase_C"/>
</dbReference>
<name>G4D382_9FIRM</name>
<evidence type="ECO:0000256" key="6">
    <source>
        <dbReference type="ARBA" id="ARBA00022741"/>
    </source>
</evidence>
<keyword evidence="5" id="KW-0479">Metal-binding</keyword>
<dbReference type="EMBL" id="AGBB01000076">
    <property type="protein sequence ID" value="EGY80019.1"/>
    <property type="molecule type" value="Genomic_DNA"/>
</dbReference>
<feature type="domain" description="Mur ligase central" evidence="13">
    <location>
        <begin position="61"/>
        <end position="281"/>
    </location>
</feature>
<gene>
    <name evidence="14" type="primary">folC</name>
    <name evidence="14" type="ORF">HMPREF9129_0874</name>
</gene>
<dbReference type="InterPro" id="IPR013221">
    <property type="entry name" value="Mur_ligase_cen"/>
</dbReference>
<evidence type="ECO:0000313" key="14">
    <source>
        <dbReference type="EMBL" id="EGY80019.1"/>
    </source>
</evidence>
<dbReference type="GO" id="GO:0005737">
    <property type="term" value="C:cytoplasm"/>
    <property type="evidence" value="ECO:0007669"/>
    <property type="project" value="TreeGrafter"/>
</dbReference>
<dbReference type="Pfam" id="PF02875">
    <property type="entry name" value="Mur_ligase_C"/>
    <property type="match status" value="1"/>
</dbReference>
<evidence type="ECO:0000256" key="10">
    <source>
        <dbReference type="ARBA" id="ARBA00047493"/>
    </source>
</evidence>
<dbReference type="PANTHER" id="PTHR11136:SF0">
    <property type="entry name" value="DIHYDROFOLATE SYNTHETASE-RELATED"/>
    <property type="match status" value="1"/>
</dbReference>
<comment type="cofactor">
    <cofactor evidence="1">
        <name>Mg(2+)</name>
        <dbReference type="ChEBI" id="CHEBI:18420"/>
    </cofactor>
</comment>
<comment type="similarity">
    <text evidence="2 11">Belongs to the folylpolyglutamate synthase family.</text>
</comment>
<dbReference type="InterPro" id="IPR036565">
    <property type="entry name" value="Mur-like_cat_sf"/>
</dbReference>